<dbReference type="EMBL" id="JBBJCI010000151">
    <property type="protein sequence ID" value="KAK7242032.1"/>
    <property type="molecule type" value="Genomic_DNA"/>
</dbReference>
<evidence type="ECO:0000313" key="3">
    <source>
        <dbReference type="Proteomes" id="UP001363151"/>
    </source>
</evidence>
<keyword evidence="1" id="KW-0732">Signal</keyword>
<feature type="signal peptide" evidence="1">
    <location>
        <begin position="1"/>
        <end position="20"/>
    </location>
</feature>
<accession>A0ABR1G1G9</accession>
<keyword evidence="3" id="KW-1185">Reference proteome</keyword>
<reference evidence="2 3" key="1">
    <citation type="submission" date="2024-03" db="EMBL/GenBank/DDBJ databases">
        <title>Aureococcus anophagefferens CCMP1851 and Kratosvirus quantuckense: Draft genome of a second virus-susceptible host strain in the model system.</title>
        <authorList>
            <person name="Chase E."/>
            <person name="Truchon A.R."/>
            <person name="Schepens W."/>
            <person name="Wilhelm S.W."/>
        </authorList>
    </citation>
    <scope>NUCLEOTIDE SEQUENCE [LARGE SCALE GENOMIC DNA]</scope>
    <source>
        <strain evidence="2 3">CCMP1851</strain>
    </source>
</reference>
<proteinExistence type="predicted"/>
<dbReference type="Proteomes" id="UP001363151">
    <property type="component" value="Unassembled WGS sequence"/>
</dbReference>
<sequence>MRQWIALLFCVTAAQHESWSKQWRCTDRDNETACLDVSTCRKGAARRRAIVSVFDAHVALPRSAVALKATVAAAARRAGAECVFLLPAEQLRRVDVDASALADLAAAGVLVREVPWIVPPHLSPGVPVESGGCCGLCCGAREFMKLHALGLQEYDAVLVVDNDFAPAGPWSDFGPLFDCAAEGRLLTTRASYSAVNGALVAAPPSAALLAELLGALATATVGDDGWGDAHSWGPFRKARSRVTQARVQGFLYWYYHQRGVATALDARQVDACVWNLQRGIAKRLCRDDIRANRTVGFSHAGLESFLKSCR</sequence>
<evidence type="ECO:0000256" key="1">
    <source>
        <dbReference type="SAM" id="SignalP"/>
    </source>
</evidence>
<organism evidence="2 3">
    <name type="scientific">Aureococcus anophagefferens</name>
    <name type="common">Harmful bloom alga</name>
    <dbReference type="NCBI Taxonomy" id="44056"/>
    <lineage>
        <taxon>Eukaryota</taxon>
        <taxon>Sar</taxon>
        <taxon>Stramenopiles</taxon>
        <taxon>Ochrophyta</taxon>
        <taxon>Pelagophyceae</taxon>
        <taxon>Pelagomonadales</taxon>
        <taxon>Pelagomonadaceae</taxon>
        <taxon>Aureococcus</taxon>
    </lineage>
</organism>
<name>A0ABR1G1G9_AURAN</name>
<feature type="chain" id="PRO_5046695293" description="Nucleotide-diphospho-sugar transferase domain-containing protein" evidence="1">
    <location>
        <begin position="21"/>
        <end position="310"/>
    </location>
</feature>
<protein>
    <recommendedName>
        <fullName evidence="4">Nucleotide-diphospho-sugar transferase domain-containing protein</fullName>
    </recommendedName>
</protein>
<evidence type="ECO:0000313" key="2">
    <source>
        <dbReference type="EMBL" id="KAK7242032.1"/>
    </source>
</evidence>
<evidence type="ECO:0008006" key="4">
    <source>
        <dbReference type="Google" id="ProtNLM"/>
    </source>
</evidence>
<comment type="caution">
    <text evidence="2">The sequence shown here is derived from an EMBL/GenBank/DDBJ whole genome shotgun (WGS) entry which is preliminary data.</text>
</comment>
<gene>
    <name evidence="2" type="ORF">SO694_00018363</name>
</gene>